<dbReference type="SUPFAM" id="SSF143100">
    <property type="entry name" value="TTHA1013/TTHA0281-like"/>
    <property type="match status" value="1"/>
</dbReference>
<keyword evidence="2" id="KW-1185">Reference proteome</keyword>
<dbReference type="Gene3D" id="3.30.160.250">
    <property type="match status" value="1"/>
</dbReference>
<dbReference type="EMBL" id="DF968000">
    <property type="protein sequence ID" value="GAO99629.1"/>
    <property type="molecule type" value="Genomic_DNA"/>
</dbReference>
<reference evidence="1 2" key="1">
    <citation type="journal article" date="2015" name="BMC Genomics">
        <title>Comparative genomics of Fructobacillus spp. and Leuconostoc spp. reveals niche-specific evolution of Fructobacillus spp.</title>
        <authorList>
            <person name="Endo A."/>
            <person name="Tanizawa Y."/>
            <person name="Tanaka N."/>
            <person name="Maeno S."/>
            <person name="Kumar H."/>
            <person name="Shiwa Y."/>
            <person name="Okada S."/>
            <person name="Yoshikawa H."/>
            <person name="Dicks L."/>
            <person name="Nakagawa J."/>
            <person name="Arita M."/>
        </authorList>
    </citation>
    <scope>NUCLEOTIDE SEQUENCE [LARGE SCALE GENOMIC DNA]</scope>
    <source>
        <strain evidence="1 2">JCM 12225</strain>
    </source>
</reference>
<accession>A0A0K8MID5</accession>
<evidence type="ECO:0000313" key="1">
    <source>
        <dbReference type="EMBL" id="GAO99629.1"/>
    </source>
</evidence>
<proteinExistence type="predicted"/>
<sequence>MSLLAFFIDFPTVNTYGKTNEEAIVAANEALTGYLLTAEDYHLDFPNPTPVNDDAQPASHVLITVDTDSTRSDDQMKRLTGQVLHHQIRR</sequence>
<name>A0A0K8MID5_9LACO</name>
<dbReference type="Proteomes" id="UP000253891">
    <property type="component" value="Unassembled WGS sequence"/>
</dbReference>
<organism evidence="1 2">
    <name type="scientific">Fructobacillus ficulneus</name>
    <dbReference type="NCBI Taxonomy" id="157463"/>
    <lineage>
        <taxon>Bacteria</taxon>
        <taxon>Bacillati</taxon>
        <taxon>Bacillota</taxon>
        <taxon>Bacilli</taxon>
        <taxon>Lactobacillales</taxon>
        <taxon>Lactobacillaceae</taxon>
        <taxon>Fructobacillus</taxon>
    </lineage>
</organism>
<dbReference type="InterPro" id="IPR035069">
    <property type="entry name" value="TTHA1013/TTHA0281-like"/>
</dbReference>
<dbReference type="RefSeq" id="WP_061993032.1">
    <property type="nucleotide sequence ID" value="NZ_DF968000.1"/>
</dbReference>
<evidence type="ECO:0000313" key="2">
    <source>
        <dbReference type="Proteomes" id="UP000253891"/>
    </source>
</evidence>
<protein>
    <recommendedName>
        <fullName evidence="3">HicB-like antitoxin of toxin-antitoxin system domain-containing protein</fullName>
    </recommendedName>
</protein>
<evidence type="ECO:0008006" key="3">
    <source>
        <dbReference type="Google" id="ProtNLM"/>
    </source>
</evidence>
<dbReference type="OrthoDB" id="5419659at2"/>
<gene>
    <name evidence="1" type="ORF">FFIC_231160</name>
</gene>
<dbReference type="AlphaFoldDB" id="A0A0K8MID5"/>